<dbReference type="PRINTS" id="PR00368">
    <property type="entry name" value="FADPNR"/>
</dbReference>
<dbReference type="Proteomes" id="UP000092695">
    <property type="component" value="Chromosome"/>
</dbReference>
<dbReference type="SUPFAM" id="SSF51905">
    <property type="entry name" value="FAD/NAD(P)-binding domain"/>
    <property type="match status" value="1"/>
</dbReference>
<comment type="catalytic activity">
    <reaction evidence="7">
        <text>a quinone + NADH + H(+) = a quinol + NAD(+)</text>
        <dbReference type="Rhea" id="RHEA:46160"/>
        <dbReference type="ChEBI" id="CHEBI:15378"/>
        <dbReference type="ChEBI" id="CHEBI:24646"/>
        <dbReference type="ChEBI" id="CHEBI:57540"/>
        <dbReference type="ChEBI" id="CHEBI:57945"/>
        <dbReference type="ChEBI" id="CHEBI:132124"/>
        <dbReference type="EC" id="1.6.5.9"/>
    </reaction>
</comment>
<dbReference type="PANTHER" id="PTHR43706:SF47">
    <property type="entry name" value="EXTERNAL NADH-UBIQUINONE OXIDOREDUCTASE 1, MITOCHONDRIAL-RELATED"/>
    <property type="match status" value="1"/>
</dbReference>
<evidence type="ECO:0000256" key="5">
    <source>
        <dbReference type="ARBA" id="ARBA00023002"/>
    </source>
</evidence>
<keyword evidence="4" id="KW-0274">FAD</keyword>
<keyword evidence="5" id="KW-0560">Oxidoreductase</keyword>
<dbReference type="PANTHER" id="PTHR43706">
    <property type="entry name" value="NADH DEHYDROGENASE"/>
    <property type="match status" value="1"/>
</dbReference>
<name>A0A193LDI9_9GAMM</name>
<keyword evidence="3" id="KW-0285">Flavoprotein</keyword>
<evidence type="ECO:0000259" key="8">
    <source>
        <dbReference type="Pfam" id="PF07992"/>
    </source>
</evidence>
<dbReference type="InterPro" id="IPR023753">
    <property type="entry name" value="FAD/NAD-binding_dom"/>
</dbReference>
<evidence type="ECO:0000256" key="1">
    <source>
        <dbReference type="ARBA" id="ARBA00005272"/>
    </source>
</evidence>
<dbReference type="GO" id="GO:0050136">
    <property type="term" value="F:NADH dehydrogenase (quinone) (non-electrogenic) activity"/>
    <property type="evidence" value="ECO:0007669"/>
    <property type="project" value="UniProtKB-EC"/>
</dbReference>
<evidence type="ECO:0000256" key="7">
    <source>
        <dbReference type="ARBA" id="ARBA00047599"/>
    </source>
</evidence>
<dbReference type="InterPro" id="IPR036188">
    <property type="entry name" value="FAD/NAD-bd_sf"/>
</dbReference>
<evidence type="ECO:0000313" key="10">
    <source>
        <dbReference type="Proteomes" id="UP000092695"/>
    </source>
</evidence>
<protein>
    <recommendedName>
        <fullName evidence="2">NADH:ubiquinone reductase (non-electrogenic)</fullName>
        <ecNumber evidence="2">1.6.5.9</ecNumber>
    </recommendedName>
</protein>
<dbReference type="InterPro" id="IPR045024">
    <property type="entry name" value="NDH-2"/>
</dbReference>
<keyword evidence="10" id="KW-1185">Reference proteome</keyword>
<evidence type="ECO:0000313" key="9">
    <source>
        <dbReference type="EMBL" id="ANO50449.1"/>
    </source>
</evidence>
<accession>A0A193LDI9</accession>
<keyword evidence="6" id="KW-0520">NAD</keyword>
<evidence type="ECO:0000256" key="2">
    <source>
        <dbReference type="ARBA" id="ARBA00012637"/>
    </source>
</evidence>
<dbReference type="KEGG" id="woc:BA177_03810"/>
<reference evidence="9 10" key="1">
    <citation type="submission" date="2016-06" db="EMBL/GenBank/DDBJ databases">
        <title>Complete genome sequence of a deep-branching marine Gamma Proteobacterium Woeseia oceani type strain XK5.</title>
        <authorList>
            <person name="Mu D."/>
            <person name="Du Z."/>
        </authorList>
    </citation>
    <scope>NUCLEOTIDE SEQUENCE [LARGE SCALE GENOMIC DNA]</scope>
    <source>
        <strain evidence="9 10">XK5</strain>
    </source>
</reference>
<comment type="similarity">
    <text evidence="1">Belongs to the NADH dehydrogenase family.</text>
</comment>
<organism evidence="9 10">
    <name type="scientific">Woeseia oceani</name>
    <dbReference type="NCBI Taxonomy" id="1548547"/>
    <lineage>
        <taxon>Bacteria</taxon>
        <taxon>Pseudomonadati</taxon>
        <taxon>Pseudomonadota</taxon>
        <taxon>Gammaproteobacteria</taxon>
        <taxon>Woeseiales</taxon>
        <taxon>Woeseiaceae</taxon>
        <taxon>Woeseia</taxon>
    </lineage>
</organism>
<dbReference type="Gene3D" id="3.50.50.100">
    <property type="match status" value="1"/>
</dbReference>
<dbReference type="EC" id="1.6.5.9" evidence="2"/>
<evidence type="ECO:0000256" key="3">
    <source>
        <dbReference type="ARBA" id="ARBA00022630"/>
    </source>
</evidence>
<dbReference type="Pfam" id="PF07992">
    <property type="entry name" value="Pyr_redox_2"/>
    <property type="match status" value="1"/>
</dbReference>
<dbReference type="AlphaFoldDB" id="A0A193LDI9"/>
<evidence type="ECO:0000256" key="4">
    <source>
        <dbReference type="ARBA" id="ARBA00022827"/>
    </source>
</evidence>
<dbReference type="EMBL" id="CP016268">
    <property type="protein sequence ID" value="ANO50449.1"/>
    <property type="molecule type" value="Genomic_DNA"/>
</dbReference>
<dbReference type="STRING" id="1548547.BA177_03810"/>
<sequence>MCTAGLKSINDATDVRRRVLMAFERAEIETDRKVRERLLTFVVVGGGPTGVEMAGAISEVARKALSKGFRRIDPRTARVLLIEAGPRLLSSFTPAMPEYARNALEKLGVDIRLGDAVTQCSADGVQVKDGNIPATTIIWAAGVAASPAANWLQAHKDRNDRVIVDRK</sequence>
<evidence type="ECO:0000256" key="6">
    <source>
        <dbReference type="ARBA" id="ARBA00023027"/>
    </source>
</evidence>
<gene>
    <name evidence="9" type="ORF">BA177_03810</name>
</gene>
<proteinExistence type="inferred from homology"/>
<feature type="domain" description="FAD/NAD(P)-binding" evidence="8">
    <location>
        <begin position="27"/>
        <end position="166"/>
    </location>
</feature>